<sequence length="45" mass="5228">MLKNKYSATPNTSKLYTRSLHSLVYTLRFKRLTPHILIATHLELG</sequence>
<dbReference type="EMBL" id="AY380826">
    <property type="protein sequence ID" value="AAU10906.1"/>
    <property type="molecule type" value="Genomic_DNA"/>
</dbReference>
<organism evidence="1 2">
    <name type="scientific">lymphocystis disease virus-China</name>
    <dbReference type="NCBI Taxonomy" id="256729"/>
    <lineage>
        <taxon>Viruses</taxon>
        <taxon>Varidnaviria</taxon>
        <taxon>Bamfordvirae</taxon>
        <taxon>Nucleocytoviricota</taxon>
        <taxon>Megaviricetes</taxon>
        <taxon>Pimascovirales</taxon>
        <taxon>Pimascovirales incertae sedis</taxon>
        <taxon>Iridoviridae</taxon>
        <taxon>Alphairidovirinae</taxon>
        <taxon>Lymphocystivirus</taxon>
        <taxon>Lymphocystivirus paralichthys1</taxon>
        <taxon>Lymphocystis disease virus 2</taxon>
    </lineage>
</organism>
<keyword evidence="2" id="KW-1185">Reference proteome</keyword>
<dbReference type="GeneID" id="2979069"/>
<accession>Q678F1</accession>
<name>Q678F1_9VIRU</name>
<evidence type="ECO:0000313" key="2">
    <source>
        <dbReference type="Proteomes" id="UP000106699"/>
    </source>
</evidence>
<proteinExistence type="predicted"/>
<dbReference type="RefSeq" id="YP_073567.1">
    <property type="nucleotide sequence ID" value="NC_005902.1"/>
</dbReference>
<dbReference type="Proteomes" id="UP000106699">
    <property type="component" value="Segment"/>
</dbReference>
<evidence type="ECO:0000313" key="1">
    <source>
        <dbReference type="EMBL" id="AAU10906.1"/>
    </source>
</evidence>
<protein>
    <submittedName>
        <fullName evidence="1">Uncharacterized protein</fullName>
    </submittedName>
</protein>
<dbReference type="KEGG" id="vg:2979069"/>
<reference evidence="1 2" key="1">
    <citation type="journal article" date="2004" name="J. Virol.">
        <title>Complete genome sequence of lymphocystis disease virus isolated from China.</title>
        <authorList>
            <person name="Zhang Q.Y."/>
            <person name="Xiao F."/>
            <person name="Xie J."/>
            <person name="Li Z.Q."/>
            <person name="Gui J.F."/>
        </authorList>
    </citation>
    <scope>NUCLEOTIDE SEQUENCE [LARGE SCALE GENOMIC DNA]</scope>
</reference>